<proteinExistence type="predicted"/>
<evidence type="ECO:0008006" key="3">
    <source>
        <dbReference type="Google" id="ProtNLM"/>
    </source>
</evidence>
<dbReference type="InterPro" id="IPR019690">
    <property type="entry name" value="DUF2569"/>
</dbReference>
<keyword evidence="1" id="KW-0472">Membrane</keyword>
<dbReference type="EMBL" id="BART01018112">
    <property type="protein sequence ID" value="GAG86051.1"/>
    <property type="molecule type" value="Genomic_DNA"/>
</dbReference>
<sequence>IPKIKPKTTTTLKKCPFCGGEILAAAIKCKHCGEWLDEKPHGERDEYVEYKDVKGWLLFLCIILTIISPLFSLINIVNSYNQLSQYYTIFPGLRTVTIIDIILSIGLIAFSIYAGISLWKVKPGAVNITKKYLLTFLGYSIIAIFLPFTAGLPSQVNSFMLGAALGIAIRTWIFIAIWYSYLNKSKRVKATYQK</sequence>
<feature type="transmembrane region" description="Helical" evidence="1">
    <location>
        <begin position="97"/>
        <end position="119"/>
    </location>
</feature>
<keyword evidence="1" id="KW-1133">Transmembrane helix</keyword>
<evidence type="ECO:0000313" key="2">
    <source>
        <dbReference type="EMBL" id="GAG86051.1"/>
    </source>
</evidence>
<reference evidence="2" key="1">
    <citation type="journal article" date="2014" name="Front. Microbiol.">
        <title>High frequency of phylogenetically diverse reductive dehalogenase-homologous genes in deep subseafloor sedimentary metagenomes.</title>
        <authorList>
            <person name="Kawai M."/>
            <person name="Futagami T."/>
            <person name="Toyoda A."/>
            <person name="Takaki Y."/>
            <person name="Nishi S."/>
            <person name="Hori S."/>
            <person name="Arai W."/>
            <person name="Tsubouchi T."/>
            <person name="Morono Y."/>
            <person name="Uchiyama I."/>
            <person name="Ito T."/>
            <person name="Fujiyama A."/>
            <person name="Inagaki F."/>
            <person name="Takami H."/>
        </authorList>
    </citation>
    <scope>NUCLEOTIDE SEQUENCE</scope>
    <source>
        <strain evidence="2">Expedition CK06-06</strain>
    </source>
</reference>
<gene>
    <name evidence="2" type="ORF">S01H4_34248</name>
</gene>
<dbReference type="AlphaFoldDB" id="X1CP90"/>
<accession>X1CP90</accession>
<feature type="transmembrane region" description="Helical" evidence="1">
    <location>
        <begin position="131"/>
        <end position="152"/>
    </location>
</feature>
<keyword evidence="1" id="KW-0812">Transmembrane</keyword>
<feature type="transmembrane region" description="Helical" evidence="1">
    <location>
        <begin position="158"/>
        <end position="179"/>
    </location>
</feature>
<feature type="non-terminal residue" evidence="2">
    <location>
        <position position="1"/>
    </location>
</feature>
<name>X1CP90_9ZZZZ</name>
<dbReference type="Pfam" id="PF10754">
    <property type="entry name" value="DUF2569"/>
    <property type="match status" value="1"/>
</dbReference>
<organism evidence="2">
    <name type="scientific">marine sediment metagenome</name>
    <dbReference type="NCBI Taxonomy" id="412755"/>
    <lineage>
        <taxon>unclassified sequences</taxon>
        <taxon>metagenomes</taxon>
        <taxon>ecological metagenomes</taxon>
    </lineage>
</organism>
<feature type="transmembrane region" description="Helical" evidence="1">
    <location>
        <begin position="56"/>
        <end position="77"/>
    </location>
</feature>
<comment type="caution">
    <text evidence="2">The sequence shown here is derived from an EMBL/GenBank/DDBJ whole genome shotgun (WGS) entry which is preliminary data.</text>
</comment>
<evidence type="ECO:0000256" key="1">
    <source>
        <dbReference type="SAM" id="Phobius"/>
    </source>
</evidence>
<protein>
    <recommendedName>
        <fullName evidence="3">Zinc-ribbon domain-containing protein</fullName>
    </recommendedName>
</protein>